<proteinExistence type="predicted"/>
<evidence type="ECO:0000313" key="4">
    <source>
        <dbReference type="Proteomes" id="UP000186817"/>
    </source>
</evidence>
<accession>A0A1Q9CQW4</accession>
<protein>
    <submittedName>
        <fullName evidence="3">Uncharacterized protein</fullName>
    </submittedName>
</protein>
<dbReference type="OrthoDB" id="421937at2759"/>
<dbReference type="EMBL" id="LSRX01000983">
    <property type="protein sequence ID" value="OLP85316.1"/>
    <property type="molecule type" value="Genomic_DNA"/>
</dbReference>
<name>A0A1Q9CQW4_SYMMI</name>
<sequence>MPPAPPHGDASLLCTMCGKRAKAAKQKFCSLCRSDVQACQRDAEAHEQGEWFKTLQKQGGADFEDLVFEYVKKQTATRRKYSQRCKFDFLRYKEAVRVKSAFRLGHKAIFMHKSRAIQHWCERLGIDRREASLKWDVEVEKAKHKLMTGPKESPLTIPVKIDDFLVFENAIEHEKSKESEFKQQKYKDETSQMMDEALEGAANTDWHRYGLDMPADSSDLVNSVFGRSARLTAPSASSASALQSSEEQQEPPPKKTKAFDSGTERNALLTKLTTNLVREIQGLQAMQDEAQAFLQDPDFVAANGDKELANHERQSTSLLNARIRLSLAFLGSYRPGKELPSKEIIDADAKAYEVAYQTEPAELPEIFGSASAVAEPLFLLQQEAKNVTSHAEKKKLENDFKPVINLVAVMKGSLKASLDKVRKFIRDRKATAERQQRVADQTPQTRRCRNKSAGKVGSVFDIDIVKLGVKVLSQTVLKEPSDFEGLDWAQPFVIRLGDSALPKSKAVLEDSKVKSCLESFYNGFPGSAAALQGSKRFTRLLQESKALRDDVLQELGVQEFRAAGDADTLFTAADSLAVFGYGEDMQQHGLETLQLPSLRWQVQGHRHVIMMPLEAVVSYLKSCRKGERVHHNDVVEFVSSAQPSSLASFLSFHPDALCHALLGQNSVAYLPPGWILAEKVVNAKCVYGVRMLWIPKLASDRNLEAAADWVGDAAEGANASKGLAAVYRQWQQTVDREKKAAEAARLQLEQDAAIQNAETHKDAEHIHKKAEEDAAVQNAQSQQDAEHILKKAEEDARGPAKNQNISEKHKASDSENRPEDPAKAAAAEAVTGTVQNKSEVSWCLEWAERHLDALQGDAWTTLRQNLEAGVHMITRFSGMDAPSVAAKKIEDAVQKRGLSLRKQEGQGIVLCSAADKASAPRACLHHLAKNVDWAAHGPSHIFGDLEESVTPQCLAELRKIAQQSGQLQADEGKNFIRQLLKPLLEDGGLKDSAPCALHPDQECPLNPDIVHGALRIHVAGSPCIDFSRRGKRQGAAGPTAVVFAIWMAHFLRSNVPILIHENTPDFPDALLLDPLHYFGSRRWKMVVFNLCPTMFNIPAKRQRRYSVVWDAGRISFGGSYKEFVDLWVQECDKKGGIFFRAGQAFSGEESKTKHQSLAKYNDIRVDKMLQNPRNEAWAIGDLSQRPPWGSLEMFLPTLTTGSQIYHLGKQKYLTASEALESLGFDAETPAARMLKDGSLSDAQVRSLAGNTMALSSVGTVLLYVLSRVKHVAPDARFSQPSSSRQF</sequence>
<feature type="region of interest" description="Disordered" evidence="2">
    <location>
        <begin position="793"/>
        <end position="831"/>
    </location>
</feature>
<dbReference type="InterPro" id="IPR029063">
    <property type="entry name" value="SAM-dependent_MTases_sf"/>
</dbReference>
<comment type="caution">
    <text evidence="3">The sequence shown here is derived from an EMBL/GenBank/DDBJ whole genome shotgun (WGS) entry which is preliminary data.</text>
</comment>
<feature type="compositionally biased region" description="Basic and acidic residues" evidence="2">
    <location>
        <begin position="806"/>
        <end position="822"/>
    </location>
</feature>
<feature type="compositionally biased region" description="Low complexity" evidence="2">
    <location>
        <begin position="235"/>
        <end position="246"/>
    </location>
</feature>
<reference evidence="3 4" key="1">
    <citation type="submission" date="2016-02" db="EMBL/GenBank/DDBJ databases">
        <title>Genome analysis of coral dinoflagellate symbionts highlights evolutionary adaptations to a symbiotic lifestyle.</title>
        <authorList>
            <person name="Aranda M."/>
            <person name="Li Y."/>
            <person name="Liew Y.J."/>
            <person name="Baumgarten S."/>
            <person name="Simakov O."/>
            <person name="Wilson M."/>
            <person name="Piel J."/>
            <person name="Ashoor H."/>
            <person name="Bougouffa S."/>
            <person name="Bajic V.B."/>
            <person name="Ryu T."/>
            <person name="Ravasi T."/>
            <person name="Bayer T."/>
            <person name="Micklem G."/>
            <person name="Kim H."/>
            <person name="Bhak J."/>
            <person name="Lajeunesse T.C."/>
            <person name="Voolstra C.R."/>
        </authorList>
    </citation>
    <scope>NUCLEOTIDE SEQUENCE [LARGE SCALE GENOMIC DNA]</scope>
    <source>
        <strain evidence="3 4">CCMP2467</strain>
    </source>
</reference>
<evidence type="ECO:0000256" key="1">
    <source>
        <dbReference type="SAM" id="Coils"/>
    </source>
</evidence>
<dbReference type="Gene3D" id="3.40.50.150">
    <property type="entry name" value="Vaccinia Virus protein VP39"/>
    <property type="match status" value="1"/>
</dbReference>
<feature type="region of interest" description="Disordered" evidence="2">
    <location>
        <begin position="235"/>
        <end position="264"/>
    </location>
</feature>
<evidence type="ECO:0000313" key="3">
    <source>
        <dbReference type="EMBL" id="OLP85316.1"/>
    </source>
</evidence>
<keyword evidence="4" id="KW-1185">Reference proteome</keyword>
<organism evidence="3 4">
    <name type="scientific">Symbiodinium microadriaticum</name>
    <name type="common">Dinoflagellate</name>
    <name type="synonym">Zooxanthella microadriatica</name>
    <dbReference type="NCBI Taxonomy" id="2951"/>
    <lineage>
        <taxon>Eukaryota</taxon>
        <taxon>Sar</taxon>
        <taxon>Alveolata</taxon>
        <taxon>Dinophyceae</taxon>
        <taxon>Suessiales</taxon>
        <taxon>Symbiodiniaceae</taxon>
        <taxon>Symbiodinium</taxon>
    </lineage>
</organism>
<dbReference type="SUPFAM" id="SSF53335">
    <property type="entry name" value="S-adenosyl-L-methionine-dependent methyltransferases"/>
    <property type="match status" value="1"/>
</dbReference>
<evidence type="ECO:0000256" key="2">
    <source>
        <dbReference type="SAM" id="MobiDB-lite"/>
    </source>
</evidence>
<gene>
    <name evidence="3" type="ORF">AK812_SmicGene33710</name>
</gene>
<keyword evidence="1" id="KW-0175">Coiled coil</keyword>
<dbReference type="Proteomes" id="UP000186817">
    <property type="component" value="Unassembled WGS sequence"/>
</dbReference>
<feature type="coiled-coil region" evidence="1">
    <location>
        <begin position="727"/>
        <end position="758"/>
    </location>
</feature>